<evidence type="ECO:0000256" key="2">
    <source>
        <dbReference type="ARBA" id="ARBA00022712"/>
    </source>
</evidence>
<evidence type="ECO:0000313" key="7">
    <source>
        <dbReference type="Proteomes" id="UP001054889"/>
    </source>
</evidence>
<dbReference type="PANTHER" id="PTHR11088:SF82">
    <property type="entry name" value="TRNA DIMETHYLALLYLTRANSFERASE 2"/>
    <property type="match status" value="1"/>
</dbReference>
<sequence>MMNAGLLDEVCHIYDPTAFYTQGLRQAIEVREFDEVFRLYSTRKQVDENNATSSTTILNIHDDQLKSLLDEAVSELKANTRRLVRRQPCNNGTLRGAYEWEQHKQGRGHRKKSTTVEAAKSALGEHMSTQVGAQRR</sequence>
<dbReference type="Gene3D" id="1.10.287.890">
    <property type="entry name" value="Crystal structure of tRNA isopentenylpyrophosphate transferase (bh2366) domain"/>
    <property type="match status" value="1"/>
</dbReference>
<dbReference type="EMBL" id="BQKI01000004">
    <property type="protein sequence ID" value="GJM91776.1"/>
    <property type="molecule type" value="Genomic_DNA"/>
</dbReference>
<feature type="compositionally biased region" description="Polar residues" evidence="5">
    <location>
        <begin position="127"/>
        <end position="136"/>
    </location>
</feature>
<evidence type="ECO:0000256" key="3">
    <source>
        <dbReference type="ARBA" id="ARBA00022741"/>
    </source>
</evidence>
<evidence type="ECO:0000256" key="5">
    <source>
        <dbReference type="SAM" id="MobiDB-lite"/>
    </source>
</evidence>
<evidence type="ECO:0000313" key="6">
    <source>
        <dbReference type="EMBL" id="GJM91776.1"/>
    </source>
</evidence>
<keyword evidence="3" id="KW-0547">Nucleotide-binding</keyword>
<dbReference type="InterPro" id="IPR039657">
    <property type="entry name" value="Dimethylallyltransferase"/>
</dbReference>
<keyword evidence="1" id="KW-0808">Transferase</keyword>
<organism evidence="6 7">
    <name type="scientific">Eleusine coracana subsp. coracana</name>
    <dbReference type="NCBI Taxonomy" id="191504"/>
    <lineage>
        <taxon>Eukaryota</taxon>
        <taxon>Viridiplantae</taxon>
        <taxon>Streptophyta</taxon>
        <taxon>Embryophyta</taxon>
        <taxon>Tracheophyta</taxon>
        <taxon>Spermatophyta</taxon>
        <taxon>Magnoliopsida</taxon>
        <taxon>Liliopsida</taxon>
        <taxon>Poales</taxon>
        <taxon>Poaceae</taxon>
        <taxon>PACMAD clade</taxon>
        <taxon>Chloridoideae</taxon>
        <taxon>Cynodonteae</taxon>
        <taxon>Eleusininae</taxon>
        <taxon>Eleusine</taxon>
    </lineage>
</organism>
<dbReference type="GO" id="GO:0006400">
    <property type="term" value="P:tRNA modification"/>
    <property type="evidence" value="ECO:0007669"/>
    <property type="project" value="TreeGrafter"/>
</dbReference>
<comment type="caution">
    <text evidence="6">The sequence shown here is derived from an EMBL/GenBank/DDBJ whole genome shotgun (WGS) entry which is preliminary data.</text>
</comment>
<dbReference type="PANTHER" id="PTHR11088">
    <property type="entry name" value="TRNA DIMETHYLALLYLTRANSFERASE"/>
    <property type="match status" value="1"/>
</dbReference>
<feature type="region of interest" description="Disordered" evidence="5">
    <location>
        <begin position="95"/>
        <end position="136"/>
    </location>
</feature>
<dbReference type="GO" id="GO:0052381">
    <property type="term" value="F:tRNA dimethylallyltransferase activity"/>
    <property type="evidence" value="ECO:0007669"/>
    <property type="project" value="TreeGrafter"/>
</dbReference>
<evidence type="ECO:0000256" key="4">
    <source>
        <dbReference type="ARBA" id="ARBA00022840"/>
    </source>
</evidence>
<dbReference type="Pfam" id="PF01715">
    <property type="entry name" value="IPPT"/>
    <property type="match status" value="1"/>
</dbReference>
<reference evidence="6" key="1">
    <citation type="journal article" date="2018" name="DNA Res.">
        <title>Multiple hybrid de novo genome assembly of finger millet, an orphan allotetraploid crop.</title>
        <authorList>
            <person name="Hatakeyama M."/>
            <person name="Aluri S."/>
            <person name="Balachadran M.T."/>
            <person name="Sivarajan S.R."/>
            <person name="Patrignani A."/>
            <person name="Gruter S."/>
            <person name="Poveda L."/>
            <person name="Shimizu-Inatsugi R."/>
            <person name="Baeten J."/>
            <person name="Francoijs K.J."/>
            <person name="Nataraja K.N."/>
            <person name="Reddy Y.A.N."/>
            <person name="Phadnis S."/>
            <person name="Ravikumar R.L."/>
            <person name="Schlapbach R."/>
            <person name="Sreeman S.M."/>
            <person name="Shimizu K.K."/>
        </authorList>
    </citation>
    <scope>NUCLEOTIDE SEQUENCE</scope>
</reference>
<dbReference type="GO" id="GO:0005524">
    <property type="term" value="F:ATP binding"/>
    <property type="evidence" value="ECO:0007669"/>
    <property type="project" value="UniProtKB-KW"/>
</dbReference>
<gene>
    <name evidence="6" type="primary">ga08186</name>
    <name evidence="6" type="ORF">PR202_ga08186</name>
</gene>
<dbReference type="AlphaFoldDB" id="A0AAV5BZX4"/>
<protein>
    <submittedName>
        <fullName evidence="6">Uncharacterized protein</fullName>
    </submittedName>
</protein>
<keyword evidence="7" id="KW-1185">Reference proteome</keyword>
<proteinExistence type="predicted"/>
<reference evidence="6" key="2">
    <citation type="submission" date="2021-12" db="EMBL/GenBank/DDBJ databases">
        <title>Resequencing data analysis of finger millet.</title>
        <authorList>
            <person name="Hatakeyama M."/>
            <person name="Aluri S."/>
            <person name="Balachadran M.T."/>
            <person name="Sivarajan S.R."/>
            <person name="Poveda L."/>
            <person name="Shimizu-Inatsugi R."/>
            <person name="Schlapbach R."/>
            <person name="Sreeman S.M."/>
            <person name="Shimizu K.K."/>
        </authorList>
    </citation>
    <scope>NUCLEOTIDE SEQUENCE</scope>
</reference>
<keyword evidence="4" id="KW-0067">ATP-binding</keyword>
<name>A0AAV5BZX4_ELECO</name>
<accession>A0AAV5BZX4</accession>
<keyword evidence="2" id="KW-0203">Cytokinin biosynthesis</keyword>
<dbReference type="GO" id="GO:0005739">
    <property type="term" value="C:mitochondrion"/>
    <property type="evidence" value="ECO:0007669"/>
    <property type="project" value="TreeGrafter"/>
</dbReference>
<dbReference type="GO" id="GO:0009691">
    <property type="term" value="P:cytokinin biosynthetic process"/>
    <property type="evidence" value="ECO:0007669"/>
    <property type="project" value="UniProtKB-KW"/>
</dbReference>
<dbReference type="Proteomes" id="UP001054889">
    <property type="component" value="Unassembled WGS sequence"/>
</dbReference>
<evidence type="ECO:0000256" key="1">
    <source>
        <dbReference type="ARBA" id="ARBA00022679"/>
    </source>
</evidence>